<keyword evidence="2" id="KW-1185">Reference proteome</keyword>
<proteinExistence type="predicted"/>
<accession>A0ACC0QG29</accession>
<protein>
    <submittedName>
        <fullName evidence="1">Uncharacterized protein</fullName>
    </submittedName>
</protein>
<dbReference type="EMBL" id="CM046514">
    <property type="protein sequence ID" value="KAI8650658.1"/>
    <property type="molecule type" value="Genomic_DNA"/>
</dbReference>
<gene>
    <name evidence="1" type="ORF">NCS57_01400200</name>
</gene>
<evidence type="ECO:0000313" key="2">
    <source>
        <dbReference type="Proteomes" id="UP001065298"/>
    </source>
</evidence>
<name>A0ACC0QG29_9HYPO</name>
<comment type="caution">
    <text evidence="1">The sequence shown here is derived from an EMBL/GenBank/DDBJ whole genome shotgun (WGS) entry which is preliminary data.</text>
</comment>
<dbReference type="Proteomes" id="UP001065298">
    <property type="component" value="Chromosome 12"/>
</dbReference>
<evidence type="ECO:0000313" key="1">
    <source>
        <dbReference type="EMBL" id="KAI8650658.1"/>
    </source>
</evidence>
<sequence length="505" mass="56688">MAIVLSSLAALQSKADRILVAVAILVALMAVTPLIGRLTSPRGAPRPFKGYAGLNSPTFAKSRNDYLRQGKEQSPDNQFSFWHGPHHMVSVSGEVARTVLLTSRKLNALAGFATLFGSFLKIDSLTNSYARLALLTFKRCAQDEHIESNLPRLIDDSCRFIASINPSEAWDPVNKMGYLMYQLTHRMVGTHDIANDPELVVSTRDIYKPLDHSSLFEIWFPLLPTLSKLRKAWAYTRLHWLVQGFITDRRKTGRKEKDAMQMMMDQEFKDAVITLAVIGAILAGVLNTSITAAWNVCYLAKSPTWRSKLRAEVDQVLVKYRRSPSEDVVEVLQRLKLKDWEREFPLFEFTLKETMRFVMAGQIVRKNISNRGVAVGDTDFIIPQNSFAVYPVEDVHMDPTIYKNPLEWDPSRHDKNRAEGSKSPHSFLAWGSGNHTCPAMRFSKLNILVPTVMLVALYDFEMCNAQGQTSNEALPRLSYDGIGAGRPTGKAYVKCSPRKGTSSDG</sequence>
<organism evidence="1 2">
    <name type="scientific">Fusarium keratoplasticum</name>
    <dbReference type="NCBI Taxonomy" id="1328300"/>
    <lineage>
        <taxon>Eukaryota</taxon>
        <taxon>Fungi</taxon>
        <taxon>Dikarya</taxon>
        <taxon>Ascomycota</taxon>
        <taxon>Pezizomycotina</taxon>
        <taxon>Sordariomycetes</taxon>
        <taxon>Hypocreomycetidae</taxon>
        <taxon>Hypocreales</taxon>
        <taxon>Nectriaceae</taxon>
        <taxon>Fusarium</taxon>
        <taxon>Fusarium solani species complex</taxon>
    </lineage>
</organism>
<reference evidence="1" key="1">
    <citation type="submission" date="2022-06" db="EMBL/GenBank/DDBJ databases">
        <title>Fusarium solani species complex genomes reveal bases of compartmentalisation and animal pathogenesis.</title>
        <authorList>
            <person name="Tsai I.J."/>
        </authorList>
    </citation>
    <scope>NUCLEOTIDE SEQUENCE</scope>
    <source>
        <strain evidence="1">Fu6.1</strain>
    </source>
</reference>